<evidence type="ECO:0000256" key="2">
    <source>
        <dbReference type="ARBA" id="ARBA00009137"/>
    </source>
</evidence>
<proteinExistence type="inferred from homology"/>
<feature type="binding site" evidence="12">
    <location>
        <position position="315"/>
    </location>
    <ligand>
        <name>K(+)</name>
        <dbReference type="ChEBI" id="CHEBI:29103"/>
    </ligand>
</feature>
<evidence type="ECO:0000256" key="10">
    <source>
        <dbReference type="ARBA" id="ARBA00023065"/>
    </source>
</evidence>
<feature type="transmembrane region" description="Helical" evidence="13">
    <location>
        <begin position="233"/>
        <end position="252"/>
    </location>
</feature>
<dbReference type="NCBIfam" id="TIGR00933">
    <property type="entry name" value="2a38"/>
    <property type="match status" value="1"/>
</dbReference>
<evidence type="ECO:0000256" key="12">
    <source>
        <dbReference type="PIRSR" id="PIRSR006247-1"/>
    </source>
</evidence>
<feature type="transmembrane region" description="Helical" evidence="13">
    <location>
        <begin position="12"/>
        <end position="31"/>
    </location>
</feature>
<keyword evidence="9 13" id="KW-1133">Transmembrane helix</keyword>
<feature type="binding site" evidence="12">
    <location>
        <position position="431"/>
    </location>
    <ligand>
        <name>K(+)</name>
        <dbReference type="ChEBI" id="CHEBI:29103"/>
    </ligand>
</feature>
<evidence type="ECO:0000256" key="5">
    <source>
        <dbReference type="ARBA" id="ARBA00022519"/>
    </source>
</evidence>
<keyword evidence="11 13" id="KW-0472">Membrane</keyword>
<keyword evidence="3" id="KW-0813">Transport</keyword>
<evidence type="ECO:0000256" key="3">
    <source>
        <dbReference type="ARBA" id="ARBA00022448"/>
    </source>
</evidence>
<dbReference type="GO" id="GO:0005886">
    <property type="term" value="C:plasma membrane"/>
    <property type="evidence" value="ECO:0007669"/>
    <property type="project" value="UniProtKB-SubCell"/>
</dbReference>
<dbReference type="InterPro" id="IPR003445">
    <property type="entry name" value="Cat_transpt"/>
</dbReference>
<dbReference type="InterPro" id="IPR004772">
    <property type="entry name" value="TrkH"/>
</dbReference>
<dbReference type="GO" id="GO:0015379">
    <property type="term" value="F:potassium:chloride symporter activity"/>
    <property type="evidence" value="ECO:0007669"/>
    <property type="project" value="InterPro"/>
</dbReference>
<evidence type="ECO:0000256" key="9">
    <source>
        <dbReference type="ARBA" id="ARBA00022989"/>
    </source>
</evidence>
<feature type="transmembrane region" description="Helical" evidence="13">
    <location>
        <begin position="69"/>
        <end position="89"/>
    </location>
</feature>
<evidence type="ECO:0000256" key="8">
    <source>
        <dbReference type="ARBA" id="ARBA00022958"/>
    </source>
</evidence>
<dbReference type="AlphaFoldDB" id="A0A8J6N916"/>
<sequence length="502" mass="54876">MRTGGVLNFLGRLLLVLSLLLLTPIPFSLYYHDGMVGAFILSALMGAIAGGLLVALFRPEKELGYRDGFAIVVLSWVMLAFLGALPYYFSGQMVSFIDCYFESMSGFTTTGSTILVEVEILSRSLLFWRALTHWLGGMGIIVLTLAVLPLLGVGGMQLFQAEMPGPTKDRLAPRIQSTARILWSVYVLFTLFEVVLLMLGGVDFFNALCHSFATLATGGFSTHTTSIAFYDSIYVELVVILFMFLAGINFALHFQMLTGRSLVFWRNEELRLYVALIVTAIVLIMTANYVYGTISTFGDDLRQVVFQVVSVVTTTGFGTADFDQWPSMCKVLLVSLMFVGGCAGSTAGGIKVVRILLFFKYARLQLQRLVHPHQVGGISYGGSRVSQEILIAILGFFALYLVFFLAASLMVTAMGVDIVTGITAVIATLNNIGPGLNLVGPSQDFGHLPDTVKVVLTFCMLAGRLELYTLAVLLTPGFWKMARRPLLRSWASFGGQVSHPKP</sequence>
<protein>
    <submittedName>
        <fullName evidence="14">TrkH family potassium uptake protein</fullName>
    </submittedName>
</protein>
<feature type="transmembrane region" description="Helical" evidence="13">
    <location>
        <begin position="134"/>
        <end position="159"/>
    </location>
</feature>
<feature type="transmembrane region" description="Helical" evidence="13">
    <location>
        <begin position="331"/>
        <end position="359"/>
    </location>
</feature>
<feature type="transmembrane region" description="Helical" evidence="13">
    <location>
        <begin position="180"/>
        <end position="202"/>
    </location>
</feature>
<dbReference type="GO" id="GO:0046872">
    <property type="term" value="F:metal ion binding"/>
    <property type="evidence" value="ECO:0007669"/>
    <property type="project" value="UniProtKB-KW"/>
</dbReference>
<feature type="binding site" evidence="12">
    <location>
        <position position="218"/>
    </location>
    <ligand>
        <name>K(+)</name>
        <dbReference type="ChEBI" id="CHEBI:29103"/>
    </ligand>
</feature>
<evidence type="ECO:0000313" key="15">
    <source>
        <dbReference type="Proteomes" id="UP000599024"/>
    </source>
</evidence>
<comment type="similarity">
    <text evidence="2">Belongs to the TrkH potassium transport family.</text>
</comment>
<gene>
    <name evidence="14" type="ORF">H8E79_02095</name>
</gene>
<accession>A0A8J6N916</accession>
<feature type="transmembrane region" description="Helical" evidence="13">
    <location>
        <begin position="272"/>
        <end position="291"/>
    </location>
</feature>
<keyword evidence="8 12" id="KW-0630">Potassium</keyword>
<organism evidence="14 15">
    <name type="scientific">Candidatus Desulfatifera sulfidica</name>
    <dbReference type="NCBI Taxonomy" id="2841691"/>
    <lineage>
        <taxon>Bacteria</taxon>
        <taxon>Pseudomonadati</taxon>
        <taxon>Thermodesulfobacteriota</taxon>
        <taxon>Desulfobulbia</taxon>
        <taxon>Desulfobulbales</taxon>
        <taxon>Desulfobulbaceae</taxon>
        <taxon>Candidatus Desulfatifera</taxon>
    </lineage>
</organism>
<feature type="transmembrane region" description="Helical" evidence="13">
    <location>
        <begin position="454"/>
        <end position="479"/>
    </location>
</feature>
<evidence type="ECO:0000256" key="6">
    <source>
        <dbReference type="ARBA" id="ARBA00022538"/>
    </source>
</evidence>
<evidence type="ECO:0000313" key="14">
    <source>
        <dbReference type="EMBL" id="MBC8207942.1"/>
    </source>
</evidence>
<feature type="binding site" evidence="12">
    <location>
        <position position="314"/>
    </location>
    <ligand>
        <name>K(+)</name>
        <dbReference type="ChEBI" id="CHEBI:29103"/>
    </ligand>
</feature>
<dbReference type="EMBL" id="JACNLK010000023">
    <property type="protein sequence ID" value="MBC8207942.1"/>
    <property type="molecule type" value="Genomic_DNA"/>
</dbReference>
<keyword evidence="5" id="KW-0997">Cell inner membrane</keyword>
<comment type="subcellular location">
    <subcellularLocation>
        <location evidence="1">Cell inner membrane</location>
        <topology evidence="1">Multi-pass membrane protein</topology>
    </subcellularLocation>
</comment>
<evidence type="ECO:0000256" key="1">
    <source>
        <dbReference type="ARBA" id="ARBA00004429"/>
    </source>
</evidence>
<evidence type="ECO:0000256" key="11">
    <source>
        <dbReference type="ARBA" id="ARBA00023136"/>
    </source>
</evidence>
<dbReference type="PANTHER" id="PTHR32024">
    <property type="entry name" value="TRK SYSTEM POTASSIUM UPTAKE PROTEIN TRKG-RELATED"/>
    <property type="match status" value="1"/>
</dbReference>
<reference evidence="14 15" key="1">
    <citation type="submission" date="2020-08" db="EMBL/GenBank/DDBJ databases">
        <title>Bridging the membrane lipid divide: bacteria of the FCB group superphylum have the potential to synthesize archaeal ether lipids.</title>
        <authorList>
            <person name="Villanueva L."/>
            <person name="Von Meijenfeldt F.A.B."/>
            <person name="Westbye A.B."/>
            <person name="Yadav S."/>
            <person name="Hopmans E.C."/>
            <person name="Dutilh B.E."/>
            <person name="Sinninghe Damste J.S."/>
        </authorList>
    </citation>
    <scope>NUCLEOTIDE SEQUENCE [LARGE SCALE GENOMIC DNA]</scope>
    <source>
        <strain evidence="14">NIOZ-UU81</strain>
    </source>
</reference>
<evidence type="ECO:0000256" key="4">
    <source>
        <dbReference type="ARBA" id="ARBA00022475"/>
    </source>
</evidence>
<comment type="caution">
    <text evidence="14">The sequence shown here is derived from an EMBL/GenBank/DDBJ whole genome shotgun (WGS) entry which is preliminary data.</text>
</comment>
<keyword evidence="10" id="KW-0406">Ion transport</keyword>
<feature type="binding site" evidence="12">
    <location>
        <position position="110"/>
    </location>
    <ligand>
        <name>K(+)</name>
        <dbReference type="ChEBI" id="CHEBI:29103"/>
    </ligand>
</feature>
<dbReference type="Pfam" id="PF02386">
    <property type="entry name" value="TrkH"/>
    <property type="match status" value="1"/>
</dbReference>
<name>A0A8J6N916_9BACT</name>
<keyword evidence="12" id="KW-0479">Metal-binding</keyword>
<evidence type="ECO:0000256" key="7">
    <source>
        <dbReference type="ARBA" id="ARBA00022692"/>
    </source>
</evidence>
<keyword evidence="4" id="KW-1003">Cell membrane</keyword>
<dbReference type="Proteomes" id="UP000599024">
    <property type="component" value="Unassembled WGS sequence"/>
</dbReference>
<evidence type="ECO:0000256" key="13">
    <source>
        <dbReference type="SAM" id="Phobius"/>
    </source>
</evidence>
<feature type="transmembrane region" description="Helical" evidence="13">
    <location>
        <begin position="389"/>
        <end position="411"/>
    </location>
</feature>
<keyword evidence="7 13" id="KW-0812">Transmembrane</keyword>
<dbReference type="PANTHER" id="PTHR32024:SF2">
    <property type="entry name" value="TRK SYSTEM POTASSIUM UPTAKE PROTEIN TRKG-RELATED"/>
    <property type="match status" value="1"/>
</dbReference>
<dbReference type="PIRSF" id="PIRSF006247">
    <property type="entry name" value="TrkH"/>
    <property type="match status" value="1"/>
</dbReference>
<keyword evidence="6" id="KW-0633">Potassium transport</keyword>
<feature type="binding site" evidence="12">
    <location>
        <position position="109"/>
    </location>
    <ligand>
        <name>K(+)</name>
        <dbReference type="ChEBI" id="CHEBI:29103"/>
    </ligand>
</feature>
<feature type="transmembrane region" description="Helical" evidence="13">
    <location>
        <begin position="37"/>
        <end position="57"/>
    </location>
</feature>